<evidence type="ECO:0000256" key="1">
    <source>
        <dbReference type="SAM" id="Phobius"/>
    </source>
</evidence>
<protein>
    <recommendedName>
        <fullName evidence="4">Transmembrane protein</fullName>
    </recommendedName>
</protein>
<dbReference type="Proteomes" id="UP000198875">
    <property type="component" value="Unassembled WGS sequence"/>
</dbReference>
<sequence>MNDEDLVLHQIRWAKLAADVGAEVVSLPLIWTGRRTPGLAVHFLIPAVASAFLLRADNTRLRSTRRGKYVLEHMPPSAQAVRLVGDVVMTVGAWRRDARLIAAGVLVVVAGWSHGLIVRAPAPPSR</sequence>
<proteinExistence type="predicted"/>
<keyword evidence="1" id="KW-1133">Transmembrane helix</keyword>
<dbReference type="EMBL" id="CSTD01000001">
    <property type="protein sequence ID" value="CPR06362.1"/>
    <property type="molecule type" value="Genomic_DNA"/>
</dbReference>
<accession>A0A0U0W476</accession>
<evidence type="ECO:0008006" key="4">
    <source>
        <dbReference type="Google" id="ProtNLM"/>
    </source>
</evidence>
<reference evidence="2 3" key="1">
    <citation type="submission" date="2015-03" db="EMBL/GenBank/DDBJ databases">
        <authorList>
            <person name="Murphy D."/>
        </authorList>
    </citation>
    <scope>NUCLEOTIDE SEQUENCE [LARGE SCALE GENOMIC DNA]</scope>
    <source>
        <strain evidence="2 3">DSM 44277</strain>
    </source>
</reference>
<dbReference type="RefSeq" id="WP_085182391.1">
    <property type="nucleotide sequence ID" value="NZ_CSTD01000001.1"/>
</dbReference>
<keyword evidence="1" id="KW-0812">Transmembrane</keyword>
<feature type="transmembrane region" description="Helical" evidence="1">
    <location>
        <begin position="100"/>
        <end position="120"/>
    </location>
</feature>
<organism evidence="2 3">
    <name type="scientific">Mycobacterium bohemicum DSM 44277</name>
    <dbReference type="NCBI Taxonomy" id="1236609"/>
    <lineage>
        <taxon>Bacteria</taxon>
        <taxon>Bacillati</taxon>
        <taxon>Actinomycetota</taxon>
        <taxon>Actinomycetes</taxon>
        <taxon>Mycobacteriales</taxon>
        <taxon>Mycobacteriaceae</taxon>
        <taxon>Mycobacterium</taxon>
    </lineage>
</organism>
<feature type="transmembrane region" description="Helical" evidence="1">
    <location>
        <begin position="39"/>
        <end position="56"/>
    </location>
</feature>
<dbReference type="AlphaFoldDB" id="A0A0U0W476"/>
<gene>
    <name evidence="2" type="ORF">BN971_00758</name>
</gene>
<dbReference type="OrthoDB" id="4752249at2"/>
<evidence type="ECO:0000313" key="3">
    <source>
        <dbReference type="Proteomes" id="UP000198875"/>
    </source>
</evidence>
<keyword evidence="1" id="KW-0472">Membrane</keyword>
<name>A0A0U0W476_MYCBE</name>
<evidence type="ECO:0000313" key="2">
    <source>
        <dbReference type="EMBL" id="CPR06362.1"/>
    </source>
</evidence>